<feature type="compositionally biased region" description="Polar residues" evidence="1">
    <location>
        <begin position="1052"/>
        <end position="1065"/>
    </location>
</feature>
<feature type="region of interest" description="Disordered" evidence="1">
    <location>
        <begin position="279"/>
        <end position="303"/>
    </location>
</feature>
<feature type="region of interest" description="Disordered" evidence="1">
    <location>
        <begin position="1158"/>
        <end position="1198"/>
    </location>
</feature>
<keyword evidence="3" id="KW-1185">Reference proteome</keyword>
<feature type="compositionally biased region" description="Basic and acidic residues" evidence="1">
    <location>
        <begin position="552"/>
        <end position="565"/>
    </location>
</feature>
<feature type="compositionally biased region" description="Basic and acidic residues" evidence="1">
    <location>
        <begin position="1250"/>
        <end position="1259"/>
    </location>
</feature>
<feature type="region of interest" description="Disordered" evidence="1">
    <location>
        <begin position="878"/>
        <end position="1136"/>
    </location>
</feature>
<feature type="compositionally biased region" description="Polar residues" evidence="1">
    <location>
        <begin position="937"/>
        <end position="952"/>
    </location>
</feature>
<feature type="compositionally biased region" description="Low complexity" evidence="1">
    <location>
        <begin position="1122"/>
        <end position="1136"/>
    </location>
</feature>
<evidence type="ECO:0000313" key="2">
    <source>
        <dbReference type="EMBL" id="KAG6299711.1"/>
    </source>
</evidence>
<feature type="compositionally biased region" description="Basic residues" evidence="1">
    <location>
        <begin position="1030"/>
        <end position="1045"/>
    </location>
</feature>
<feature type="region of interest" description="Disordered" evidence="1">
    <location>
        <begin position="1210"/>
        <end position="1277"/>
    </location>
</feature>
<feature type="compositionally biased region" description="Polar residues" evidence="1">
    <location>
        <begin position="528"/>
        <end position="539"/>
    </location>
</feature>
<feature type="compositionally biased region" description="Polar residues" evidence="1">
    <location>
        <begin position="579"/>
        <end position="590"/>
    </location>
</feature>
<gene>
    <name evidence="2" type="ORF">E4U09_007875</name>
</gene>
<feature type="region of interest" description="Disordered" evidence="1">
    <location>
        <begin position="394"/>
        <end position="418"/>
    </location>
</feature>
<feature type="compositionally biased region" description="Acidic residues" evidence="1">
    <location>
        <begin position="718"/>
        <end position="727"/>
    </location>
</feature>
<feature type="compositionally biased region" description="Low complexity" evidence="1">
    <location>
        <begin position="51"/>
        <end position="69"/>
    </location>
</feature>
<evidence type="ECO:0000256" key="1">
    <source>
        <dbReference type="SAM" id="MobiDB-lite"/>
    </source>
</evidence>
<proteinExistence type="predicted"/>
<evidence type="ECO:0000313" key="3">
    <source>
        <dbReference type="Proteomes" id="UP000707071"/>
    </source>
</evidence>
<dbReference type="AlphaFoldDB" id="A0A9P7QJL6"/>
<feature type="region of interest" description="Disordered" evidence="1">
    <location>
        <begin position="649"/>
        <end position="733"/>
    </location>
</feature>
<name>A0A9P7QJL6_9HYPO</name>
<protein>
    <submittedName>
        <fullName evidence="2">Uncharacterized protein</fullName>
    </submittedName>
</protein>
<feature type="compositionally biased region" description="Polar residues" evidence="1">
    <location>
        <begin position="884"/>
        <end position="893"/>
    </location>
</feature>
<reference evidence="2 3" key="1">
    <citation type="journal article" date="2020" name="bioRxiv">
        <title>Whole genome comparisons of ergot fungi reveals the divergence and evolution of species within the genus Claviceps are the result of varying mechanisms driving genome evolution and host range expansion.</title>
        <authorList>
            <person name="Wyka S.A."/>
            <person name="Mondo S.J."/>
            <person name="Liu M."/>
            <person name="Dettman J."/>
            <person name="Nalam V."/>
            <person name="Broders K.D."/>
        </authorList>
    </citation>
    <scope>NUCLEOTIDE SEQUENCE [LARGE SCALE GENOMIC DNA]</scope>
    <source>
        <strain evidence="2 3">Clav52</strain>
    </source>
</reference>
<accession>A0A9P7QJL6</accession>
<feature type="compositionally biased region" description="Basic and acidic residues" evidence="1">
    <location>
        <begin position="1175"/>
        <end position="1190"/>
    </location>
</feature>
<feature type="compositionally biased region" description="Basic and acidic residues" evidence="1">
    <location>
        <begin position="592"/>
        <end position="605"/>
    </location>
</feature>
<dbReference type="Proteomes" id="UP000707071">
    <property type="component" value="Unassembled WGS sequence"/>
</dbReference>
<feature type="compositionally biased region" description="Low complexity" evidence="1">
    <location>
        <begin position="1214"/>
        <end position="1225"/>
    </location>
</feature>
<feature type="compositionally biased region" description="Acidic residues" evidence="1">
    <location>
        <begin position="395"/>
        <end position="412"/>
    </location>
</feature>
<feature type="compositionally biased region" description="Low complexity" evidence="1">
    <location>
        <begin position="1068"/>
        <end position="1085"/>
    </location>
</feature>
<feature type="region of interest" description="Disordered" evidence="1">
    <location>
        <begin position="1"/>
        <end position="75"/>
    </location>
</feature>
<sequence length="1277" mass="137406">MDRSRRTSAAARRRTPGGSTSPVPLLPNAAAVSPGITPPVSLSMTASAARSPPNTAQNTTQNTSQNTAQGIQTRRGSKSLHSTFSFSTPASANRGQGIKRRCRTMDGCGMPHDSFEQNSPRKGGHTLRKTPRVDYTFEHVDDQVVVPNSTSSRAKRRKLDHAFESEDPYASAVKTRGASLGSDTAAGLRRSGASEAMALGPEPRDDEDVKDTIEVGVSYSDMEDSGVRRGSNASSSSADHPYNGSWISAPAASHLPQLYSNPDTVTADAAKVLDSNCQQNSWEDSQEENIDPQLRASPPASLQPTTVDIAEPAEVALPANAETHTGQTVDHTRINSPLPEEQTADAQLATAATTGSHVDASTASTAKPAVAPGVFADGVATDVTNGILLSHSLAIEEEGEVEEEEEGVEAEEDSRVRELSISASEEIQRQLNATEAAADVPEPSDTTKTDGPGVSPDVGESSSSASDAIPDEMDTPRTTQSSSLHVPAEDSAENVVAEDAAKVIDPAASAADSVEMVDTKHSAARSAQPITIPSISVDQVDQPAEVDAAGSPKEEENHEDRKETPNEDEQGPVIEKTEISLTNSLAQNGKSKVLEEHDTIAREYGDDLEPSRSSQPGLRKPQPTPEGRWSYLTPYLDGEFVTYPEKMARFDDDAGLDETAPEDKDGNEVESMVEDNDDVADPAGIDTQTPALNTPLRGSPVQDLVDPALENSPAPAGDDADDGELIDTQEAPEQRRHYRYRKLRDADEFVTAIENYEDMSTEELVGALHAVAVSLDQWKKEWKYLGTVVDDHENAVRRRAADVKYEARTKNITLPGINHEEPDFAVKGYKAKERELMSETRYLQGQDRIMSAAYGFEYDPHPSKIGRQNPETQQAGIMTRGRSLRNQPKQTVKASEADEVTGKRQRRPVQLFDPASQDSVSRNSTPVPTRGRRRKQPNNGEGPQVQFASSFNGGELSDAEGSAPRAKRRRGPRASNAALEDDVTPRGSGATENEETGRSGRRRTARQAVRYDDAYSEFVENDAQPETKQGHHHSKPHHHRKRHMLTLKIPRSKTTNEPSSAITDNGESRPSSSSSDTTAGTAESSYSFRPNRQKRFRDSPDEAEEVAQAPARKRGKRAVPNSSQEGAGGAESSFAVGQHMLDTAPLARKVQKIKVMRPAQDIRHETPFSAAGADGDDKPKDYKSMTKSEKMSASMKSRWANGNMAGAVEKRKATLAAKKAAQVAADAKDGGGGGGGTPAPKPNKPKHSKKEAQAAERHSAGGYVPAIPGMGYPFSAN</sequence>
<feature type="region of interest" description="Disordered" evidence="1">
    <location>
        <begin position="430"/>
        <end position="631"/>
    </location>
</feature>
<feature type="compositionally biased region" description="Acidic residues" evidence="1">
    <location>
        <begin position="671"/>
        <end position="680"/>
    </location>
</feature>
<feature type="region of interest" description="Disordered" evidence="1">
    <location>
        <begin position="174"/>
        <end position="239"/>
    </location>
</feature>
<dbReference type="EMBL" id="SRRH01000086">
    <property type="protein sequence ID" value="KAG6299711.1"/>
    <property type="molecule type" value="Genomic_DNA"/>
</dbReference>
<comment type="caution">
    <text evidence="2">The sequence shown here is derived from an EMBL/GenBank/DDBJ whole genome shotgun (WGS) entry which is preliminary data.</text>
</comment>
<organism evidence="2 3">
    <name type="scientific">Claviceps aff. purpurea</name>
    <dbReference type="NCBI Taxonomy" id="1967640"/>
    <lineage>
        <taxon>Eukaryota</taxon>
        <taxon>Fungi</taxon>
        <taxon>Dikarya</taxon>
        <taxon>Ascomycota</taxon>
        <taxon>Pezizomycotina</taxon>
        <taxon>Sordariomycetes</taxon>
        <taxon>Hypocreomycetidae</taxon>
        <taxon>Hypocreales</taxon>
        <taxon>Clavicipitaceae</taxon>
        <taxon>Claviceps</taxon>
    </lineage>
</organism>
<feature type="compositionally biased region" description="Polar residues" evidence="1">
    <location>
        <begin position="916"/>
        <end position="927"/>
    </location>
</feature>